<dbReference type="RefSeq" id="WP_104830522.1">
    <property type="nucleotide sequence ID" value="NZ_PJCH01000009.1"/>
</dbReference>
<dbReference type="InterPro" id="IPR027417">
    <property type="entry name" value="P-loop_NTPase"/>
</dbReference>
<dbReference type="InterPro" id="IPR039657">
    <property type="entry name" value="Dimethylallyltransferase"/>
</dbReference>
<dbReference type="HAMAP" id="MF_00185">
    <property type="entry name" value="IPP_trans"/>
    <property type="match status" value="1"/>
</dbReference>
<dbReference type="AlphaFoldDB" id="A0A2S7K4B0"/>
<dbReference type="NCBIfam" id="TIGR00174">
    <property type="entry name" value="miaA"/>
    <property type="match status" value="1"/>
</dbReference>
<protein>
    <recommendedName>
        <fullName evidence="10">tRNA dimethylallyltransferase</fullName>
        <ecNumber evidence="10">2.5.1.75</ecNumber>
    </recommendedName>
    <alternativeName>
        <fullName evidence="10">Dimethylallyl diphosphate:tRNA dimethylallyltransferase</fullName>
        <shortName evidence="10">DMAPP:tRNA dimethylallyltransferase</shortName>
        <shortName evidence="10">DMATase</shortName>
    </alternativeName>
    <alternativeName>
        <fullName evidence="10">Isopentenyl-diphosphate:tRNA isopentenyltransferase</fullName>
        <shortName evidence="10">IPP transferase</shortName>
        <shortName evidence="10">IPPT</shortName>
        <shortName evidence="10">IPTase</shortName>
    </alternativeName>
</protein>
<comment type="catalytic activity">
    <reaction evidence="9 10 11">
        <text>adenosine(37) in tRNA + dimethylallyl diphosphate = N(6)-dimethylallyladenosine(37) in tRNA + diphosphate</text>
        <dbReference type="Rhea" id="RHEA:26482"/>
        <dbReference type="Rhea" id="RHEA-COMP:10162"/>
        <dbReference type="Rhea" id="RHEA-COMP:10375"/>
        <dbReference type="ChEBI" id="CHEBI:33019"/>
        <dbReference type="ChEBI" id="CHEBI:57623"/>
        <dbReference type="ChEBI" id="CHEBI:74411"/>
        <dbReference type="ChEBI" id="CHEBI:74415"/>
        <dbReference type="EC" id="2.5.1.75"/>
    </reaction>
</comment>
<evidence type="ECO:0000256" key="5">
    <source>
        <dbReference type="ARBA" id="ARBA00022694"/>
    </source>
</evidence>
<name>A0A2S7K4B0_9PROT</name>
<dbReference type="Gene3D" id="3.40.50.300">
    <property type="entry name" value="P-loop containing nucleotide triphosphate hydrolases"/>
    <property type="match status" value="1"/>
</dbReference>
<dbReference type="GO" id="GO:0005524">
    <property type="term" value="F:ATP binding"/>
    <property type="evidence" value="ECO:0007669"/>
    <property type="project" value="UniProtKB-UniRule"/>
</dbReference>
<feature type="site" description="Interaction with substrate tRNA" evidence="10">
    <location>
        <position position="106"/>
    </location>
</feature>
<comment type="cofactor">
    <cofactor evidence="1 10">
        <name>Mg(2+)</name>
        <dbReference type="ChEBI" id="CHEBI:18420"/>
    </cofactor>
</comment>
<evidence type="ECO:0000256" key="2">
    <source>
        <dbReference type="ARBA" id="ARBA00003213"/>
    </source>
</evidence>
<proteinExistence type="inferred from homology"/>
<keyword evidence="4 10" id="KW-0808">Transferase</keyword>
<dbReference type="Proteomes" id="UP000239504">
    <property type="component" value="Unassembled WGS sequence"/>
</dbReference>
<sequence length="311" mass="33203">MKRARTVLIAGPTASGKSSAALALAEALGGTPGATIVNADAMQVYRDLRILTARPGAEDERAAAHRLYGVLDGAERCSAGRWARLAAAAIDEISQEGGTAIVAGGTGLYFRALEEGLSPIPEAPPEIREKAEARWRDLGSAAFREEVVAQDPAMARLPEGDAQRLKRAWEVFAATGKPISHFQMQAPVPLIEGVDARIVIEPPRDVLYARCDARAAAMLEEGAIEEARALIGRGLDPALPVMKALGVAEIAGLLKGELNRDEALALLQQNTRRYAKRQLTWFRNQASYWPRAETAEAAVAAIRKRLAAGAG</sequence>
<keyword evidence="5 10" id="KW-0819">tRNA processing</keyword>
<evidence type="ECO:0000256" key="12">
    <source>
        <dbReference type="RuleBase" id="RU003784"/>
    </source>
</evidence>
<dbReference type="EC" id="2.5.1.75" evidence="10"/>
<evidence type="ECO:0000256" key="1">
    <source>
        <dbReference type="ARBA" id="ARBA00001946"/>
    </source>
</evidence>
<evidence type="ECO:0000256" key="8">
    <source>
        <dbReference type="ARBA" id="ARBA00022842"/>
    </source>
</evidence>
<accession>A0A2S7K4B0</accession>
<evidence type="ECO:0000256" key="7">
    <source>
        <dbReference type="ARBA" id="ARBA00022840"/>
    </source>
</evidence>
<dbReference type="SUPFAM" id="SSF52540">
    <property type="entry name" value="P-loop containing nucleoside triphosphate hydrolases"/>
    <property type="match status" value="2"/>
</dbReference>
<comment type="caution">
    <text evidence="14">The sequence shown here is derived from an EMBL/GenBank/DDBJ whole genome shotgun (WGS) entry which is preliminary data.</text>
</comment>
<feature type="binding site" evidence="10">
    <location>
        <begin position="13"/>
        <end position="18"/>
    </location>
    <ligand>
        <name>substrate</name>
    </ligand>
</feature>
<feature type="region of interest" description="Interaction with substrate tRNA" evidence="10">
    <location>
        <begin position="163"/>
        <end position="167"/>
    </location>
</feature>
<dbReference type="OrthoDB" id="9776390at2"/>
<evidence type="ECO:0000256" key="11">
    <source>
        <dbReference type="RuleBase" id="RU003783"/>
    </source>
</evidence>
<reference evidence="14 15" key="1">
    <citation type="submission" date="2017-12" db="EMBL/GenBank/DDBJ databases">
        <authorList>
            <person name="Hurst M.R.H."/>
        </authorList>
    </citation>
    <scope>NUCLEOTIDE SEQUENCE [LARGE SCALE GENOMIC DNA]</scope>
    <source>
        <strain evidence="14 15">SY-3-19</strain>
    </source>
</reference>
<comment type="subunit">
    <text evidence="10">Monomer.</text>
</comment>
<evidence type="ECO:0000256" key="3">
    <source>
        <dbReference type="ARBA" id="ARBA00005842"/>
    </source>
</evidence>
<dbReference type="InterPro" id="IPR018022">
    <property type="entry name" value="IPT"/>
</dbReference>
<evidence type="ECO:0000256" key="6">
    <source>
        <dbReference type="ARBA" id="ARBA00022741"/>
    </source>
</evidence>
<keyword evidence="15" id="KW-1185">Reference proteome</keyword>
<comment type="similarity">
    <text evidence="3 10 13">Belongs to the IPP transferase family.</text>
</comment>
<evidence type="ECO:0000313" key="15">
    <source>
        <dbReference type="Proteomes" id="UP000239504"/>
    </source>
</evidence>
<gene>
    <name evidence="10" type="primary">miaA</name>
    <name evidence="14" type="ORF">CW354_12965</name>
</gene>
<dbReference type="EMBL" id="PJCH01000009">
    <property type="protein sequence ID" value="PQA87335.1"/>
    <property type="molecule type" value="Genomic_DNA"/>
</dbReference>
<organism evidence="14 15">
    <name type="scientific">Hyphococcus luteus</name>
    <dbReference type="NCBI Taxonomy" id="2058213"/>
    <lineage>
        <taxon>Bacteria</taxon>
        <taxon>Pseudomonadati</taxon>
        <taxon>Pseudomonadota</taxon>
        <taxon>Alphaproteobacteria</taxon>
        <taxon>Parvularculales</taxon>
        <taxon>Parvularculaceae</taxon>
        <taxon>Hyphococcus</taxon>
    </lineage>
</organism>
<evidence type="ECO:0000313" key="14">
    <source>
        <dbReference type="EMBL" id="PQA87335.1"/>
    </source>
</evidence>
<dbReference type="GO" id="GO:0052381">
    <property type="term" value="F:tRNA dimethylallyltransferase activity"/>
    <property type="evidence" value="ECO:0007669"/>
    <property type="project" value="UniProtKB-UniRule"/>
</dbReference>
<dbReference type="Pfam" id="PF01715">
    <property type="entry name" value="IPPT"/>
    <property type="match status" value="1"/>
</dbReference>
<comment type="caution">
    <text evidence="10">Lacks conserved residue(s) required for the propagation of feature annotation.</text>
</comment>
<comment type="function">
    <text evidence="2 10 12">Catalyzes the transfer of a dimethylallyl group onto the adenine at position 37 in tRNAs that read codons beginning with uridine, leading to the formation of N6-(dimethylallyl)adenosine (i(6)A).</text>
</comment>
<dbReference type="GO" id="GO:0006400">
    <property type="term" value="P:tRNA modification"/>
    <property type="evidence" value="ECO:0007669"/>
    <property type="project" value="TreeGrafter"/>
</dbReference>
<feature type="binding site" evidence="10">
    <location>
        <begin position="11"/>
        <end position="18"/>
    </location>
    <ligand>
        <name>ATP</name>
        <dbReference type="ChEBI" id="CHEBI:30616"/>
    </ligand>
</feature>
<dbReference type="Gene3D" id="1.10.20.140">
    <property type="match status" value="1"/>
</dbReference>
<evidence type="ECO:0000256" key="13">
    <source>
        <dbReference type="RuleBase" id="RU003785"/>
    </source>
</evidence>
<evidence type="ECO:0000256" key="10">
    <source>
        <dbReference type="HAMAP-Rule" id="MF_00185"/>
    </source>
</evidence>
<evidence type="ECO:0000256" key="9">
    <source>
        <dbReference type="ARBA" id="ARBA00049563"/>
    </source>
</evidence>
<dbReference type="PANTHER" id="PTHR11088:SF60">
    <property type="entry name" value="TRNA DIMETHYLALLYLTRANSFERASE"/>
    <property type="match status" value="1"/>
</dbReference>
<dbReference type="PANTHER" id="PTHR11088">
    <property type="entry name" value="TRNA DIMETHYLALLYLTRANSFERASE"/>
    <property type="match status" value="1"/>
</dbReference>
<feature type="site" description="Interaction with substrate tRNA" evidence="10">
    <location>
        <position position="128"/>
    </location>
</feature>
<keyword evidence="6 10" id="KW-0547">Nucleotide-binding</keyword>
<keyword evidence="8 10" id="KW-0460">Magnesium</keyword>
<keyword evidence="7 10" id="KW-0067">ATP-binding</keyword>
<evidence type="ECO:0000256" key="4">
    <source>
        <dbReference type="ARBA" id="ARBA00022679"/>
    </source>
</evidence>